<organism evidence="18 19">
    <name type="scientific">Polyplax serrata</name>
    <name type="common">Common mouse louse</name>
    <dbReference type="NCBI Taxonomy" id="468196"/>
    <lineage>
        <taxon>Eukaryota</taxon>
        <taxon>Metazoa</taxon>
        <taxon>Ecdysozoa</taxon>
        <taxon>Arthropoda</taxon>
        <taxon>Hexapoda</taxon>
        <taxon>Insecta</taxon>
        <taxon>Pterygota</taxon>
        <taxon>Neoptera</taxon>
        <taxon>Paraneoptera</taxon>
        <taxon>Psocodea</taxon>
        <taxon>Troctomorpha</taxon>
        <taxon>Phthiraptera</taxon>
        <taxon>Anoplura</taxon>
        <taxon>Polyplacidae</taxon>
        <taxon>Polyplax</taxon>
    </lineage>
</organism>
<sequence>MSVSNLMSFDNPVFKSYAFYVGVLVLKMLLMSLLTGRMRFKKRVFCNPEDTKGMKNAKVKFDDPDVERARRAHLNDLENIPVFFVAAWLFLLTDPPVFLAVNLFRIFAIARILHTVVYAVKPMPQPARALSWGVGYCITIYMVVHSLIYYVKGL</sequence>
<evidence type="ECO:0000256" key="3">
    <source>
        <dbReference type="ARBA" id="ARBA00004477"/>
    </source>
</evidence>
<keyword evidence="19" id="KW-1185">Reference proteome</keyword>
<evidence type="ECO:0000256" key="1">
    <source>
        <dbReference type="ARBA" id="ARBA00003701"/>
    </source>
</evidence>
<dbReference type="InterPro" id="IPR001129">
    <property type="entry name" value="Membr-assoc_MAPEG"/>
</dbReference>
<gene>
    <name evidence="18" type="ORF">RUM44_000611</name>
</gene>
<dbReference type="EMBL" id="JAWJWF010000003">
    <property type="protein sequence ID" value="KAK6635360.1"/>
    <property type="molecule type" value="Genomic_DNA"/>
</dbReference>
<comment type="caution">
    <text evidence="18">The sequence shown here is derived from an EMBL/GenBank/DDBJ whole genome shotgun (WGS) entry which is preliminary data.</text>
</comment>
<evidence type="ECO:0000256" key="11">
    <source>
        <dbReference type="ARBA" id="ARBA00022990"/>
    </source>
</evidence>
<dbReference type="Gene3D" id="1.20.120.550">
    <property type="entry name" value="Membrane associated eicosanoid/glutathione metabolism-like domain"/>
    <property type="match status" value="1"/>
</dbReference>
<feature type="transmembrane region" description="Helical" evidence="17">
    <location>
        <begin position="77"/>
        <end position="93"/>
    </location>
</feature>
<keyword evidence="13 17" id="KW-0472">Membrane</keyword>
<evidence type="ECO:0000256" key="5">
    <source>
        <dbReference type="ARBA" id="ARBA00012452"/>
    </source>
</evidence>
<evidence type="ECO:0000256" key="13">
    <source>
        <dbReference type="ARBA" id="ARBA00023136"/>
    </source>
</evidence>
<evidence type="ECO:0000256" key="12">
    <source>
        <dbReference type="ARBA" id="ARBA00023128"/>
    </source>
</evidence>
<keyword evidence="9" id="KW-0256">Endoplasmic reticulum</keyword>
<keyword evidence="12" id="KW-0496">Mitochondrion</keyword>
<evidence type="ECO:0000256" key="14">
    <source>
        <dbReference type="ARBA" id="ARBA00038540"/>
    </source>
</evidence>
<keyword evidence="7 17" id="KW-0812">Transmembrane</keyword>
<keyword evidence="8" id="KW-1000">Mitochondrion outer membrane</keyword>
<reference evidence="18 19" key="1">
    <citation type="submission" date="2023-09" db="EMBL/GenBank/DDBJ databases">
        <title>Genomes of two closely related lineages of the louse Polyplax serrata with different host specificities.</title>
        <authorList>
            <person name="Martinu J."/>
            <person name="Tarabai H."/>
            <person name="Stefka J."/>
            <person name="Hypsa V."/>
        </authorList>
    </citation>
    <scope>NUCLEOTIDE SEQUENCE [LARGE SCALE GENOMIC DNA]</scope>
    <source>
        <strain evidence="18">98ZLc_SE</strain>
    </source>
</reference>
<dbReference type="EC" id="2.5.1.18" evidence="5"/>
<evidence type="ECO:0000256" key="7">
    <source>
        <dbReference type="ARBA" id="ARBA00022692"/>
    </source>
</evidence>
<dbReference type="PANTHER" id="PTHR10689:SF6">
    <property type="entry name" value="MICROSOMAL GLUTATHIONE S-TRANSFERASE 1"/>
    <property type="match status" value="1"/>
</dbReference>
<dbReference type="InterPro" id="IPR023352">
    <property type="entry name" value="MAPEG-like_dom_sf"/>
</dbReference>
<evidence type="ECO:0000256" key="2">
    <source>
        <dbReference type="ARBA" id="ARBA00004294"/>
    </source>
</evidence>
<name>A0ABR1B5X8_POLSC</name>
<evidence type="ECO:0000256" key="9">
    <source>
        <dbReference type="ARBA" id="ARBA00022824"/>
    </source>
</evidence>
<evidence type="ECO:0000256" key="15">
    <source>
        <dbReference type="ARBA" id="ARBA00039397"/>
    </source>
</evidence>
<keyword evidence="10 17" id="KW-1133">Transmembrane helix</keyword>
<keyword evidence="11" id="KW-0007">Acetylation</keyword>
<evidence type="ECO:0000256" key="6">
    <source>
        <dbReference type="ARBA" id="ARBA00022679"/>
    </source>
</evidence>
<accession>A0ABR1B5X8</accession>
<dbReference type="InterPro" id="IPR040162">
    <property type="entry name" value="MGST1-like"/>
</dbReference>
<evidence type="ECO:0000256" key="10">
    <source>
        <dbReference type="ARBA" id="ARBA00022989"/>
    </source>
</evidence>
<evidence type="ECO:0000313" key="18">
    <source>
        <dbReference type="EMBL" id="KAK6635360.1"/>
    </source>
</evidence>
<comment type="catalytic activity">
    <reaction evidence="16">
        <text>RX + glutathione = an S-substituted glutathione + a halide anion + H(+)</text>
        <dbReference type="Rhea" id="RHEA:16437"/>
        <dbReference type="ChEBI" id="CHEBI:15378"/>
        <dbReference type="ChEBI" id="CHEBI:16042"/>
        <dbReference type="ChEBI" id="CHEBI:17792"/>
        <dbReference type="ChEBI" id="CHEBI:57925"/>
        <dbReference type="ChEBI" id="CHEBI:90779"/>
        <dbReference type="EC" id="2.5.1.18"/>
    </reaction>
    <physiologicalReaction direction="left-to-right" evidence="16">
        <dbReference type="Rhea" id="RHEA:16438"/>
    </physiologicalReaction>
</comment>
<keyword evidence="6" id="KW-0808">Transferase</keyword>
<evidence type="ECO:0000256" key="4">
    <source>
        <dbReference type="ARBA" id="ARBA00010459"/>
    </source>
</evidence>
<feature type="transmembrane region" description="Helical" evidence="17">
    <location>
        <begin position="17"/>
        <end position="35"/>
    </location>
</feature>
<evidence type="ECO:0000256" key="17">
    <source>
        <dbReference type="SAM" id="Phobius"/>
    </source>
</evidence>
<evidence type="ECO:0000256" key="16">
    <source>
        <dbReference type="ARBA" id="ARBA00049385"/>
    </source>
</evidence>
<dbReference type="SUPFAM" id="SSF161084">
    <property type="entry name" value="MAPEG domain-like"/>
    <property type="match status" value="1"/>
</dbReference>
<dbReference type="Proteomes" id="UP001359485">
    <property type="component" value="Unassembled WGS sequence"/>
</dbReference>
<proteinExistence type="inferred from homology"/>
<evidence type="ECO:0000256" key="8">
    <source>
        <dbReference type="ARBA" id="ARBA00022787"/>
    </source>
</evidence>
<dbReference type="Pfam" id="PF01124">
    <property type="entry name" value="MAPEG"/>
    <property type="match status" value="1"/>
</dbReference>
<dbReference type="PANTHER" id="PTHR10689">
    <property type="entry name" value="MICROSOMAL GLUTATHIONE S-TRANSFERASE 1"/>
    <property type="match status" value="1"/>
</dbReference>
<comment type="subcellular location">
    <subcellularLocation>
        <location evidence="3">Endoplasmic reticulum membrane</location>
        <topology evidence="3">Multi-pass membrane protein</topology>
    </subcellularLocation>
    <subcellularLocation>
        <location evidence="2">Mitochondrion outer membrane</location>
    </subcellularLocation>
</comment>
<feature type="transmembrane region" description="Helical" evidence="17">
    <location>
        <begin position="132"/>
        <end position="151"/>
    </location>
</feature>
<comment type="similarity">
    <text evidence="4">Belongs to the MAPEG family.</text>
</comment>
<comment type="function">
    <text evidence="1">Conjugation of reduced glutathione to a wide number of exogenous and endogenous hydrophobic electrophiles.</text>
</comment>
<protein>
    <recommendedName>
        <fullName evidence="15">Microsomal glutathione S-transferase 1</fullName>
        <ecNumber evidence="5">2.5.1.18</ecNumber>
    </recommendedName>
</protein>
<comment type="subunit">
    <text evidence="14">Homotrimer; The trimer binds only one molecule of glutathione.</text>
</comment>
<evidence type="ECO:0000313" key="19">
    <source>
        <dbReference type="Proteomes" id="UP001359485"/>
    </source>
</evidence>